<name>A0AAV8VCR4_9CUCU</name>
<proteinExistence type="predicted"/>
<dbReference type="PANTHER" id="PTHR19446">
    <property type="entry name" value="REVERSE TRANSCRIPTASES"/>
    <property type="match status" value="1"/>
</dbReference>
<dbReference type="Proteomes" id="UP001159042">
    <property type="component" value="Unassembled WGS sequence"/>
</dbReference>
<keyword evidence="3" id="KW-1185">Reference proteome</keyword>
<dbReference type="Pfam" id="PF00078">
    <property type="entry name" value="RVT_1"/>
    <property type="match status" value="1"/>
</dbReference>
<comment type="caution">
    <text evidence="2">The sequence shown here is derived from an EMBL/GenBank/DDBJ whole genome shotgun (WGS) entry which is preliminary data.</text>
</comment>
<dbReference type="AlphaFoldDB" id="A0AAV8VCR4"/>
<organism evidence="2 3">
    <name type="scientific">Exocentrus adspersus</name>
    <dbReference type="NCBI Taxonomy" id="1586481"/>
    <lineage>
        <taxon>Eukaryota</taxon>
        <taxon>Metazoa</taxon>
        <taxon>Ecdysozoa</taxon>
        <taxon>Arthropoda</taxon>
        <taxon>Hexapoda</taxon>
        <taxon>Insecta</taxon>
        <taxon>Pterygota</taxon>
        <taxon>Neoptera</taxon>
        <taxon>Endopterygota</taxon>
        <taxon>Coleoptera</taxon>
        <taxon>Polyphaga</taxon>
        <taxon>Cucujiformia</taxon>
        <taxon>Chrysomeloidea</taxon>
        <taxon>Cerambycidae</taxon>
        <taxon>Lamiinae</taxon>
        <taxon>Acanthocinini</taxon>
        <taxon>Exocentrus</taxon>
    </lineage>
</organism>
<accession>A0AAV8VCR4</accession>
<evidence type="ECO:0000313" key="3">
    <source>
        <dbReference type="Proteomes" id="UP001159042"/>
    </source>
</evidence>
<dbReference type="EMBL" id="JANEYG010000152">
    <property type="protein sequence ID" value="KAJ8911987.1"/>
    <property type="molecule type" value="Genomic_DNA"/>
</dbReference>
<evidence type="ECO:0000313" key="2">
    <source>
        <dbReference type="EMBL" id="KAJ8911987.1"/>
    </source>
</evidence>
<evidence type="ECO:0000259" key="1">
    <source>
        <dbReference type="Pfam" id="PF00078"/>
    </source>
</evidence>
<feature type="domain" description="Reverse transcriptase" evidence="1">
    <location>
        <begin position="203"/>
        <end position="299"/>
    </location>
</feature>
<protein>
    <recommendedName>
        <fullName evidence="1">Reverse transcriptase domain-containing protein</fullName>
    </recommendedName>
</protein>
<dbReference type="InterPro" id="IPR000477">
    <property type="entry name" value="RT_dom"/>
</dbReference>
<sequence>MCSYKRLWPPWKFKTPHNFTEALKSVYEGSVARGDRIAESSPYWWSEEIMTLRQDCTRVRRMFLRSARDAEAERQAKLNCGNLSEPPNEKQLGPSLPFALEEDFKGKTLRERFPKRVENRPLTGITEVEIPFTRLELLEAAGKLRASTAQDITPEVLKQFCVLGADTALNLYNTLLAAQSFSVEWKDARVVLPLKSGKPVDSSGAYRPTCLLNVMGKLYEQLIKARLLEELEDRGPFARRQFGFRNGYSTIHALRELSQTVDECRDRFAMLITLDVRNAFNTASWGRIITKLRAINICPYLMGDMH</sequence>
<reference evidence="2 3" key="1">
    <citation type="journal article" date="2023" name="Insect Mol. Biol.">
        <title>Genome sequencing provides insights into the evolution of gene families encoding plant cell wall-degrading enzymes in longhorned beetles.</title>
        <authorList>
            <person name="Shin N.R."/>
            <person name="Okamura Y."/>
            <person name="Kirsch R."/>
            <person name="Pauchet Y."/>
        </authorList>
    </citation>
    <scope>NUCLEOTIDE SEQUENCE [LARGE SCALE GENOMIC DNA]</scope>
    <source>
        <strain evidence="2">EAD_L_NR</strain>
    </source>
</reference>
<gene>
    <name evidence="2" type="ORF">NQ315_003269</name>
</gene>